<dbReference type="EMBL" id="BJLY01000002">
    <property type="protein sequence ID" value="GEB03573.1"/>
    <property type="molecule type" value="Genomic_DNA"/>
</dbReference>
<dbReference type="Proteomes" id="UP000320772">
    <property type="component" value="Unassembled WGS sequence"/>
</dbReference>
<reference evidence="1 2" key="1">
    <citation type="submission" date="2019-06" db="EMBL/GenBank/DDBJ databases">
        <title>Whole genome shotgun sequence of Gluconobacter roseus NBRC 3990.</title>
        <authorList>
            <person name="Hosoyama A."/>
            <person name="Uohara A."/>
            <person name="Ohji S."/>
            <person name="Ichikawa N."/>
        </authorList>
    </citation>
    <scope>NUCLEOTIDE SEQUENCE [LARGE SCALE GENOMIC DNA]</scope>
    <source>
        <strain evidence="1 2">NBRC 3990</strain>
    </source>
</reference>
<protein>
    <submittedName>
        <fullName evidence="1">Uncharacterized protein</fullName>
    </submittedName>
</protein>
<evidence type="ECO:0000313" key="1">
    <source>
        <dbReference type="EMBL" id="GEB03573.1"/>
    </source>
</evidence>
<name>A0A4Y3M4N0_9PROT</name>
<gene>
    <name evidence="1" type="ORF">GRO01_11490</name>
</gene>
<evidence type="ECO:0000313" key="2">
    <source>
        <dbReference type="Proteomes" id="UP000320772"/>
    </source>
</evidence>
<sequence>MNIMKNTLRTLLVPGLFCLASCGGGEPSKAEVKKLLIENGIQQAFLFQNPTQQQRDQAIATLEKKIDLQSVACKPVEGFKKVWDCTVNYMLNDAPQSDKMRFHRQNDDHLAVAEVPAGTGE</sequence>
<comment type="caution">
    <text evidence="1">The sequence shown here is derived from an EMBL/GenBank/DDBJ whole genome shotgun (WGS) entry which is preliminary data.</text>
</comment>
<keyword evidence="2" id="KW-1185">Reference proteome</keyword>
<accession>A0A4Y3M4N0</accession>
<dbReference type="AlphaFoldDB" id="A0A4Y3M4N0"/>
<organism evidence="1 2">
    <name type="scientific">Gluconobacter roseus NBRC 3990</name>
    <dbReference type="NCBI Taxonomy" id="1307950"/>
    <lineage>
        <taxon>Bacteria</taxon>
        <taxon>Pseudomonadati</taxon>
        <taxon>Pseudomonadota</taxon>
        <taxon>Alphaproteobacteria</taxon>
        <taxon>Acetobacterales</taxon>
        <taxon>Acetobacteraceae</taxon>
        <taxon>Gluconobacter</taxon>
    </lineage>
</organism>
<dbReference type="RefSeq" id="WP_141306873.1">
    <property type="nucleotide sequence ID" value="NZ_BAQZ01000002.1"/>
</dbReference>
<proteinExistence type="predicted"/>